<gene>
    <name evidence="1" type="ORF">UFOVP787_100</name>
</gene>
<protein>
    <recommendedName>
        <fullName evidence="2">SprT-like domain-containing protein</fullName>
    </recommendedName>
</protein>
<organism evidence="1">
    <name type="scientific">uncultured Caudovirales phage</name>
    <dbReference type="NCBI Taxonomy" id="2100421"/>
    <lineage>
        <taxon>Viruses</taxon>
        <taxon>Duplodnaviria</taxon>
        <taxon>Heunggongvirae</taxon>
        <taxon>Uroviricota</taxon>
        <taxon>Caudoviricetes</taxon>
        <taxon>Peduoviridae</taxon>
        <taxon>Maltschvirus</taxon>
        <taxon>Maltschvirus maltsch</taxon>
    </lineage>
</organism>
<name>A0A6J5NTH6_9CAUD</name>
<evidence type="ECO:0008006" key="2">
    <source>
        <dbReference type="Google" id="ProtNLM"/>
    </source>
</evidence>
<sequence>MHIKTSGKPDKVPLKLCKEAVKFYGRKLLKEKLYHKISVTLYFEEFDKRDKNIAYCEWEYDNDRSKNFIIAVNKRLNKKQTLLSLAHEMVHLKQYATGELKDYLVKPNKSRWKGEIHNLDEIDYWDHPWEIEAHGREPGLYYRFVMMLKEQNLNAQRRKNSRM</sequence>
<dbReference type="EMBL" id="LR796734">
    <property type="protein sequence ID" value="CAB4162729.1"/>
    <property type="molecule type" value="Genomic_DNA"/>
</dbReference>
<proteinExistence type="predicted"/>
<accession>A0A6J5NTH6</accession>
<reference evidence="1" key="1">
    <citation type="submission" date="2020-04" db="EMBL/GenBank/DDBJ databases">
        <authorList>
            <person name="Chiriac C."/>
            <person name="Salcher M."/>
            <person name="Ghai R."/>
            <person name="Kavagutti S V."/>
        </authorList>
    </citation>
    <scope>NUCLEOTIDE SEQUENCE</scope>
</reference>
<evidence type="ECO:0000313" key="1">
    <source>
        <dbReference type="EMBL" id="CAB4162729.1"/>
    </source>
</evidence>